<keyword evidence="3" id="KW-1185">Reference proteome</keyword>
<dbReference type="EMBL" id="JBBNAG010000009">
    <property type="protein sequence ID" value="KAK9104884.1"/>
    <property type="molecule type" value="Genomic_DNA"/>
</dbReference>
<feature type="compositionally biased region" description="Basic and acidic residues" evidence="1">
    <location>
        <begin position="52"/>
        <end position="62"/>
    </location>
</feature>
<gene>
    <name evidence="2" type="ORF">Scep_021728</name>
</gene>
<evidence type="ECO:0000313" key="3">
    <source>
        <dbReference type="Proteomes" id="UP001419268"/>
    </source>
</evidence>
<evidence type="ECO:0000256" key="1">
    <source>
        <dbReference type="SAM" id="MobiDB-lite"/>
    </source>
</evidence>
<proteinExistence type="predicted"/>
<reference evidence="2 3" key="1">
    <citation type="submission" date="2024-01" db="EMBL/GenBank/DDBJ databases">
        <title>Genome assemblies of Stephania.</title>
        <authorList>
            <person name="Yang L."/>
        </authorList>
    </citation>
    <scope>NUCLEOTIDE SEQUENCE [LARGE SCALE GENOMIC DNA]</scope>
    <source>
        <strain evidence="2">JXDWG</strain>
        <tissue evidence="2">Leaf</tissue>
    </source>
</reference>
<sequence length="142" mass="15733">MTHTSTKKCGCPFQINVKENADSLWYVTVICGRHNHDTAGRLDKGEEEVEDAGGRTESEQVREISPPSSFVECEQEVEDAGVRTPGSPTGGTPRCRRHPNLQSDLSPPTPQKLLGRRNARFHKCVVPVDARKVDLTWLIVIA</sequence>
<accession>A0AAP0F4V4</accession>
<dbReference type="AlphaFoldDB" id="A0AAP0F4V4"/>
<protein>
    <submittedName>
        <fullName evidence="2">Uncharacterized protein</fullName>
    </submittedName>
</protein>
<name>A0AAP0F4V4_9MAGN</name>
<feature type="region of interest" description="Disordered" evidence="1">
    <location>
        <begin position="37"/>
        <end position="109"/>
    </location>
</feature>
<organism evidence="2 3">
    <name type="scientific">Stephania cephalantha</name>
    <dbReference type="NCBI Taxonomy" id="152367"/>
    <lineage>
        <taxon>Eukaryota</taxon>
        <taxon>Viridiplantae</taxon>
        <taxon>Streptophyta</taxon>
        <taxon>Embryophyta</taxon>
        <taxon>Tracheophyta</taxon>
        <taxon>Spermatophyta</taxon>
        <taxon>Magnoliopsida</taxon>
        <taxon>Ranunculales</taxon>
        <taxon>Menispermaceae</taxon>
        <taxon>Menispermoideae</taxon>
        <taxon>Cissampelideae</taxon>
        <taxon>Stephania</taxon>
    </lineage>
</organism>
<comment type="caution">
    <text evidence="2">The sequence shown here is derived from an EMBL/GenBank/DDBJ whole genome shotgun (WGS) entry which is preliminary data.</text>
</comment>
<evidence type="ECO:0000313" key="2">
    <source>
        <dbReference type="EMBL" id="KAK9104884.1"/>
    </source>
</evidence>
<dbReference type="Proteomes" id="UP001419268">
    <property type="component" value="Unassembled WGS sequence"/>
</dbReference>